<evidence type="ECO:0000259" key="1">
    <source>
        <dbReference type="Pfam" id="PF01979"/>
    </source>
</evidence>
<accession>A0A6C0G290</accession>
<evidence type="ECO:0000313" key="3">
    <source>
        <dbReference type="Proteomes" id="UP000476064"/>
    </source>
</evidence>
<dbReference type="EMBL" id="CP048209">
    <property type="protein sequence ID" value="QHT62927.1"/>
    <property type="molecule type" value="Genomic_DNA"/>
</dbReference>
<dbReference type="NCBIfam" id="NF011987">
    <property type="entry name" value="PRK15446.2-3"/>
    <property type="match status" value="1"/>
</dbReference>
<dbReference type="KEGG" id="plyc:GXP70_25185"/>
<dbReference type="AlphaFoldDB" id="A0A6C0G290"/>
<dbReference type="InterPro" id="IPR012696">
    <property type="entry name" value="PhnM"/>
</dbReference>
<proteinExistence type="predicted"/>
<dbReference type="PANTHER" id="PTHR43135">
    <property type="entry name" value="ALPHA-D-RIBOSE 1-METHYLPHOSPHONATE 5-TRIPHOSPHATE DIPHOSPHATASE"/>
    <property type="match status" value="1"/>
</dbReference>
<dbReference type="SUPFAM" id="SSF51556">
    <property type="entry name" value="Metallo-dependent hydrolases"/>
    <property type="match status" value="1"/>
</dbReference>
<dbReference type="InterPro" id="IPR006680">
    <property type="entry name" value="Amidohydro-rel"/>
</dbReference>
<dbReference type="InterPro" id="IPR051781">
    <property type="entry name" value="Metallo-dep_Hydrolase"/>
</dbReference>
<feature type="domain" description="Amidohydrolase-related" evidence="1">
    <location>
        <begin position="209"/>
        <end position="366"/>
    </location>
</feature>
<organism evidence="2 3">
    <name type="scientific">Paenibacillus lycopersici</name>
    <dbReference type="NCBI Taxonomy" id="2704462"/>
    <lineage>
        <taxon>Bacteria</taxon>
        <taxon>Bacillati</taxon>
        <taxon>Bacillota</taxon>
        <taxon>Bacilli</taxon>
        <taxon>Bacillales</taxon>
        <taxon>Paenibacillaceae</taxon>
        <taxon>Paenibacillus</taxon>
    </lineage>
</organism>
<sequence length="397" mass="44148">MSKHTVINGARIVTPDGVIENGTIVIKGKLITEIGTTRRMGDVTIEADGRLVMPGMIDTHSDAIEHEMFPRPTSYFPLERSFYELERKLAGQGVTTIYHSFSMWGDDRGGQRNEARRNEAVASYIAQIAQLREERHMIRHNVHLRFEITNLSGLPYVRALLEQGVVDELSFMDHTPGQGQYRDSDVQLKFIMEKQKKSREEVLAMLEERKQMPKVSDAELRELAALARSKGIALASHDDDTIAKLDQVTGWQALISEFPISLDVAIEAKKRGLCVVMGAPNVMLGRSHSNNLSALEAIREGVVDILCSDYYPPAMMQAVFNLHRQGYPLSEVVRLVTLGPAKALGIDSFTGSLETGKEADLLMVNEHNGKPFIERVWAGGEMICQMTYHLGSAVAAT</sequence>
<dbReference type="InterPro" id="IPR011059">
    <property type="entry name" value="Metal-dep_hydrolase_composite"/>
</dbReference>
<evidence type="ECO:0000313" key="2">
    <source>
        <dbReference type="EMBL" id="QHT62927.1"/>
    </source>
</evidence>
<dbReference type="Pfam" id="PF01979">
    <property type="entry name" value="Amidohydro_1"/>
    <property type="match status" value="1"/>
</dbReference>
<keyword evidence="2" id="KW-0378">Hydrolase</keyword>
<dbReference type="PIRSF" id="PIRSF038971">
    <property type="entry name" value="PhnM"/>
    <property type="match status" value="1"/>
</dbReference>
<name>A0A6C0G290_9BACL</name>
<dbReference type="RefSeq" id="WP_162359357.1">
    <property type="nucleotide sequence ID" value="NZ_CP048209.1"/>
</dbReference>
<dbReference type="Proteomes" id="UP000476064">
    <property type="component" value="Chromosome"/>
</dbReference>
<dbReference type="EC" id="3.6.1.63" evidence="2"/>
<protein>
    <submittedName>
        <fullName evidence="2">Alpha-D-ribose 1-methylphosphonate 5-triphosphate diphosphatase</fullName>
        <ecNumber evidence="2">3.6.1.63</ecNumber>
    </submittedName>
</protein>
<reference evidence="2 3" key="1">
    <citation type="submission" date="2020-01" db="EMBL/GenBank/DDBJ databases">
        <title>Paenibacillus sp. nov., isolated from tomato rhizosphere.</title>
        <authorList>
            <person name="Weon H.-Y."/>
            <person name="Lee S.A."/>
        </authorList>
    </citation>
    <scope>NUCLEOTIDE SEQUENCE [LARGE SCALE GENOMIC DNA]</scope>
    <source>
        <strain evidence="2 3">12200R-189</strain>
    </source>
</reference>
<dbReference type="NCBIfam" id="NF011984">
    <property type="entry name" value="PRK15446.1-5"/>
    <property type="match status" value="1"/>
</dbReference>
<dbReference type="GO" id="GO:0019700">
    <property type="term" value="P:organic phosphonate catabolic process"/>
    <property type="evidence" value="ECO:0007669"/>
    <property type="project" value="InterPro"/>
</dbReference>
<keyword evidence="3" id="KW-1185">Reference proteome</keyword>
<gene>
    <name evidence="2" type="ORF">GXP70_25185</name>
</gene>
<dbReference type="InterPro" id="IPR032466">
    <property type="entry name" value="Metal_Hydrolase"/>
</dbReference>
<dbReference type="SUPFAM" id="SSF51338">
    <property type="entry name" value="Composite domain of metallo-dependent hydrolases"/>
    <property type="match status" value="1"/>
</dbReference>
<dbReference type="Gene3D" id="3.20.20.140">
    <property type="entry name" value="Metal-dependent hydrolases"/>
    <property type="match status" value="2"/>
</dbReference>
<dbReference type="NCBIfam" id="NF011990">
    <property type="entry name" value="PRK15446.2-6"/>
    <property type="match status" value="1"/>
</dbReference>
<dbReference type="PANTHER" id="PTHR43135:SF3">
    <property type="entry name" value="ALPHA-D-RIBOSE 1-METHYLPHOSPHONATE 5-TRIPHOSPHATE DIPHOSPHATASE"/>
    <property type="match status" value="1"/>
</dbReference>
<dbReference type="GO" id="GO:0016810">
    <property type="term" value="F:hydrolase activity, acting on carbon-nitrogen (but not peptide) bonds"/>
    <property type="evidence" value="ECO:0007669"/>
    <property type="project" value="InterPro"/>
</dbReference>